<feature type="domain" description="MobA/VirD2-like nuclease" evidence="2">
    <location>
        <begin position="126"/>
        <end position="227"/>
    </location>
</feature>
<gene>
    <name evidence="3" type="ORF">NCTC12022_00521</name>
</gene>
<sequence>MGKGHDDEHDFLDDSWQTRRFVSPSIHEEERSRKAGERARKKSLRIPADIKYYKRTNAPLSYQRLSLSEQLRIASGVQQAVIKVTSYGKGFDKVMGHLQYLSRDFDLPLETQDKTLLLTREESMDLLASWQASYFDNRKNSRDTVHYVFSAPPGTERGQFKAITREFLSEEYEGEHDYLFVEHDDTEHPHIHAVVCMRSIQGKKLDPRKKYLQTMRKRFADKCRDNGIMLASSRRFERGLSGKSSKSELVQMRQKRQHLPEVDKRFVARIKTEIESSSSLNDVSHESRLKRHQFVRNQFYDSAKKLYDNYMATEASKRQDKEILAAKLLLDYAKSFHQEKSRADFLKEKQHSQSITTADFNPFARPLPQKKSRVKEKDCEPDLSD</sequence>
<dbReference type="Gene3D" id="3.30.930.30">
    <property type="match status" value="1"/>
</dbReference>
<proteinExistence type="predicted"/>
<dbReference type="GO" id="GO:0004519">
    <property type="term" value="F:endonuclease activity"/>
    <property type="evidence" value="ECO:0007669"/>
    <property type="project" value="UniProtKB-KW"/>
</dbReference>
<evidence type="ECO:0000313" key="4">
    <source>
        <dbReference type="Proteomes" id="UP000251942"/>
    </source>
</evidence>
<dbReference type="Pfam" id="PF03432">
    <property type="entry name" value="Relaxase"/>
    <property type="match status" value="1"/>
</dbReference>
<keyword evidence="3" id="KW-0540">Nuclease</keyword>
<evidence type="ECO:0000259" key="2">
    <source>
        <dbReference type="Pfam" id="PF03432"/>
    </source>
</evidence>
<dbReference type="Proteomes" id="UP000251942">
    <property type="component" value="Unassembled WGS sequence"/>
</dbReference>
<reference evidence="3 4" key="1">
    <citation type="submission" date="2018-06" db="EMBL/GenBank/DDBJ databases">
        <authorList>
            <consortium name="Pathogen Informatics"/>
            <person name="Doyle S."/>
        </authorList>
    </citation>
    <scope>NUCLEOTIDE SEQUENCE [LARGE SCALE GENOMIC DNA]</scope>
    <source>
        <strain evidence="3 4">NCTC12022</strain>
    </source>
</reference>
<accession>A0A2X1QZQ4</accession>
<evidence type="ECO:0000256" key="1">
    <source>
        <dbReference type="SAM" id="MobiDB-lite"/>
    </source>
</evidence>
<feature type="region of interest" description="Disordered" evidence="1">
    <location>
        <begin position="345"/>
        <end position="385"/>
    </location>
</feature>
<dbReference type="InterPro" id="IPR005094">
    <property type="entry name" value="Endonuclease_MobA/VirD2"/>
</dbReference>
<keyword evidence="3" id="KW-0255">Endonuclease</keyword>
<name>A0A2X1QZQ4_9GAMM</name>
<dbReference type="EMBL" id="UASS01000003">
    <property type="protein sequence ID" value="SPX59810.1"/>
    <property type="molecule type" value="Genomic_DNA"/>
</dbReference>
<evidence type="ECO:0000313" key="3">
    <source>
        <dbReference type="EMBL" id="SPX59810.1"/>
    </source>
</evidence>
<feature type="compositionally biased region" description="Basic and acidic residues" evidence="1">
    <location>
        <begin position="375"/>
        <end position="385"/>
    </location>
</feature>
<dbReference type="RefSeq" id="WP_112854580.1">
    <property type="nucleotide sequence ID" value="NZ_UASS01000003.1"/>
</dbReference>
<organism evidence="3 4">
    <name type="scientific">Legionella feeleii</name>
    <dbReference type="NCBI Taxonomy" id="453"/>
    <lineage>
        <taxon>Bacteria</taxon>
        <taxon>Pseudomonadati</taxon>
        <taxon>Pseudomonadota</taxon>
        <taxon>Gammaproteobacteria</taxon>
        <taxon>Legionellales</taxon>
        <taxon>Legionellaceae</taxon>
        <taxon>Legionella</taxon>
    </lineage>
</organism>
<keyword evidence="3" id="KW-0378">Hydrolase</keyword>
<protein>
    <submittedName>
        <fullName evidence="3">Type IV secretion system T-DNA border endonuclease VirD2</fullName>
    </submittedName>
</protein>
<dbReference type="AlphaFoldDB" id="A0A2X1QZQ4"/>